<feature type="region of interest" description="Disordered" evidence="2">
    <location>
        <begin position="487"/>
        <end position="515"/>
    </location>
</feature>
<dbReference type="CDD" id="cd00200">
    <property type="entry name" value="WD40"/>
    <property type="match status" value="1"/>
</dbReference>
<feature type="repeat" description="WD" evidence="1">
    <location>
        <begin position="662"/>
        <end position="692"/>
    </location>
</feature>
<dbReference type="InterPro" id="IPR006594">
    <property type="entry name" value="LisH"/>
</dbReference>
<keyword evidence="5" id="KW-1185">Reference proteome</keyword>
<dbReference type="InterPro" id="IPR015943">
    <property type="entry name" value="WD40/YVTN_repeat-like_dom_sf"/>
</dbReference>
<dbReference type="InterPro" id="IPR006595">
    <property type="entry name" value="CTLH_C"/>
</dbReference>
<evidence type="ECO:0000313" key="5">
    <source>
        <dbReference type="Proteomes" id="UP000789390"/>
    </source>
</evidence>
<dbReference type="PROSITE" id="PS50897">
    <property type="entry name" value="CTLH"/>
    <property type="match status" value="1"/>
</dbReference>
<dbReference type="PROSITE" id="PS50294">
    <property type="entry name" value="WD_REPEATS_REGION"/>
    <property type="match status" value="4"/>
</dbReference>
<feature type="region of interest" description="Disordered" evidence="2">
    <location>
        <begin position="545"/>
        <end position="596"/>
    </location>
</feature>
<dbReference type="SUPFAM" id="SSF50978">
    <property type="entry name" value="WD40 repeat-like"/>
    <property type="match status" value="1"/>
</dbReference>
<dbReference type="PROSITE" id="PS50896">
    <property type="entry name" value="LISH"/>
    <property type="match status" value="1"/>
</dbReference>
<dbReference type="InterPro" id="IPR036322">
    <property type="entry name" value="WD40_repeat_dom_sf"/>
</dbReference>
<feature type="domain" description="CTLH" evidence="3">
    <location>
        <begin position="153"/>
        <end position="210"/>
    </location>
</feature>
<dbReference type="InterPro" id="IPR040067">
    <property type="entry name" value="WDR47"/>
</dbReference>
<dbReference type="Gene3D" id="2.130.10.10">
    <property type="entry name" value="YVTN repeat-like/Quinoprotein amine dehydrogenase"/>
    <property type="match status" value="2"/>
</dbReference>
<evidence type="ECO:0000313" key="4">
    <source>
        <dbReference type="EMBL" id="CAH0103173.1"/>
    </source>
</evidence>
<evidence type="ECO:0000259" key="3">
    <source>
        <dbReference type="PROSITE" id="PS50897"/>
    </source>
</evidence>
<accession>A0A8J2RN22</accession>
<dbReference type="AlphaFoldDB" id="A0A8J2RN22"/>
<feature type="repeat" description="WD" evidence="1">
    <location>
        <begin position="756"/>
        <end position="796"/>
    </location>
</feature>
<dbReference type="Pfam" id="PF00400">
    <property type="entry name" value="WD40"/>
    <property type="match status" value="5"/>
</dbReference>
<dbReference type="PANTHER" id="PTHR19863:SF5">
    <property type="entry name" value="WD REPEAT-CONTAINING PROTEIN 47"/>
    <property type="match status" value="1"/>
</dbReference>
<dbReference type="PANTHER" id="PTHR19863">
    <property type="entry name" value="NEMITIN (NEURONAL ENRICHED MAP INTERACTING PROTEIN) HOMOLOG"/>
    <property type="match status" value="1"/>
</dbReference>
<organism evidence="4 5">
    <name type="scientific">Daphnia galeata</name>
    <dbReference type="NCBI Taxonomy" id="27404"/>
    <lineage>
        <taxon>Eukaryota</taxon>
        <taxon>Metazoa</taxon>
        <taxon>Ecdysozoa</taxon>
        <taxon>Arthropoda</taxon>
        <taxon>Crustacea</taxon>
        <taxon>Branchiopoda</taxon>
        <taxon>Diplostraca</taxon>
        <taxon>Cladocera</taxon>
        <taxon>Anomopoda</taxon>
        <taxon>Daphniidae</taxon>
        <taxon>Daphnia</taxon>
    </lineage>
</organism>
<dbReference type="SMART" id="SM00668">
    <property type="entry name" value="CTLH"/>
    <property type="match status" value="1"/>
</dbReference>
<name>A0A8J2RN22_9CRUS</name>
<comment type="caution">
    <text evidence="4">The sequence shown here is derived from an EMBL/GenBank/DDBJ whole genome shotgun (WGS) entry which is preliminary data.</text>
</comment>
<feature type="compositionally biased region" description="Basic and acidic residues" evidence="2">
    <location>
        <begin position="495"/>
        <end position="511"/>
    </location>
</feature>
<evidence type="ECO:0000256" key="2">
    <source>
        <dbReference type="SAM" id="MobiDB-lite"/>
    </source>
</evidence>
<dbReference type="Pfam" id="PF25602">
    <property type="entry name" value="WDR47_COR"/>
    <property type="match status" value="1"/>
</dbReference>
<dbReference type="Proteomes" id="UP000789390">
    <property type="component" value="Unassembled WGS sequence"/>
</dbReference>
<dbReference type="EMBL" id="CAKKLH010000102">
    <property type="protein sequence ID" value="CAH0103173.1"/>
    <property type="molecule type" value="Genomic_DNA"/>
</dbReference>
<feature type="repeat" description="WD" evidence="1">
    <location>
        <begin position="848"/>
        <end position="882"/>
    </location>
</feature>
<gene>
    <name evidence="4" type="ORF">DGAL_LOCUS5707</name>
</gene>
<dbReference type="SMART" id="SM00320">
    <property type="entry name" value="WD40"/>
    <property type="match status" value="7"/>
</dbReference>
<dbReference type="InterPro" id="IPR001680">
    <property type="entry name" value="WD40_rpt"/>
</dbReference>
<proteinExistence type="predicted"/>
<dbReference type="OrthoDB" id="187712at2759"/>
<reference evidence="4" key="1">
    <citation type="submission" date="2021-11" db="EMBL/GenBank/DDBJ databases">
        <authorList>
            <person name="Schell T."/>
        </authorList>
    </citation>
    <scope>NUCLEOTIDE SEQUENCE</scope>
    <source>
        <strain evidence="4">M5</strain>
    </source>
</reference>
<dbReference type="PROSITE" id="PS50082">
    <property type="entry name" value="WD_REPEATS_2"/>
    <property type="match status" value="4"/>
</dbReference>
<feature type="repeat" description="WD" evidence="1">
    <location>
        <begin position="894"/>
        <end position="930"/>
    </location>
</feature>
<keyword evidence="1" id="KW-0853">WD repeat</keyword>
<sequence length="930" mass="102919">MYSSHNSLVPQINNFIDIHYQPISHWQGSGTVPVITVPCPLIGKQWSTENKKLPDASRFGINTNCFRVSMRLDIPFNSDVSEYADTGTMVQSWNLVFLKNMIKDIMSMGSSVPRLHLREDDVVRLVLEFICSRQFHISQLSLERETGVINGIYSDDVLFLRQLILDGQWDDVTEFIQPLEAIATFDAHTFHYLILRQKYIELLCIKSEAGLIANVDAAVEEVVKVLSDLEKLCPSREIYNHLCLLLTLPKLIDHADYHDWNPSSARVRCFQDIYPLVEKFLPYEKPAKDRHALQEATNDRLIHLLIKGLLYESCVEFCQRRALSGSVKERSPPQLRFGSLLSSNKKFHDSDLSLLSWLQSIPAQTFAHPFEQRTLDVDVERLDKPSLETSWTEHMLVTPIKPKLFPYSAMPFGRPRSVDLMSRSLNPSLDGLPFGSGTMWRSSLASFHLTGKKSMTTSVDRLFESDEKGSKTVQPPSISTVNELAKENSPFNETEDNKRVIASDIPEKPPRAEPASGDLLREFQRLKHSPSSSANKLAAPSLQAFSEPTNEPVEDKPQLPANQNGSAASTSGPTSGSGSLGSGSVSTSTAMPGSGLSGKPRFIAVTSLDDVQAVRCAEFHPSGRLYAVGSNSKTLRICSYPKLSDLRDDHTTCQSTVLFKRTKHHKGSIYCLAWSPAGDLIATGSNDKTVKLMRFNADTCNMEGQEIELSMHDGTVRDVCFIEDMSNKSSLLVSGGAGDCKIYVTDCVTGTPFQALTGHSGHVLSLYTWGGAMFISGSQDKTVRMWDLRTRGCVNMITPLTTPSSPVNKGSPVASVAVDPSGRLMVSGHEDASCILYDIRGNRTIQSFKPHSADVRSVRFSPSAYYLLTGGYDNKLVLTDLQGDLTMSLPSIVVAQHQDKVISGRWHPNEFSFISSSADKTSALWALPPL</sequence>
<protein>
    <recommendedName>
        <fullName evidence="3">CTLH domain-containing protein</fullName>
    </recommendedName>
</protein>
<dbReference type="InterPro" id="IPR057749">
    <property type="entry name" value="WDR47_COR"/>
</dbReference>
<feature type="compositionally biased region" description="Low complexity" evidence="2">
    <location>
        <begin position="565"/>
        <end position="590"/>
    </location>
</feature>
<evidence type="ECO:0000256" key="1">
    <source>
        <dbReference type="PROSITE-ProRule" id="PRU00221"/>
    </source>
</evidence>